<feature type="region of interest" description="Disordered" evidence="1">
    <location>
        <begin position="250"/>
        <end position="274"/>
    </location>
</feature>
<accession>A0A3N4HD76</accession>
<dbReference type="OrthoDB" id="5428015at2759"/>
<sequence length="999" mass="107461">MLTRFFASSSHSTPPHTRPPTSHHDDTIGLLYPDTSSACSYGASGVGGTPYGSSTSYGTPASASTHDLDANRDIRILIAQDGASPEARTILFDSNPPTPTPHTSSPPSHQPAQTSPLSPSLGAFCKPKRRTPHSGSGPLGPSSNAPSTRPPTNAETAELELRQITEMMFGSVKLSYSGPSTKVHVLPSFHSGDRQRERRDPFTTQTRARGASTASTSSAYSTASVREERREGRKWVLVTRMFAIAAPAPAVEPTSRFEKRHGSMPSSPPESRGYPFPSLSASSLTASIPRKSQLGKSSMFAIGLLIALPPTTASAPPRPVRRCSVCWEMREEGCRCDDPDFPSGLSSLFASEGEEVDLGLVTKHWPLLSRSLTSLQTSITKSILEAWTLGALTVSGPNFFDSTTTTTRCFPGASIGKVRRRIELRPGALMFDEHVRREVESFFLTLLTAFLGTHTKWLDVVAPQQCRNAHKKTEAPVDDEALRTRTVITGNDPQAIRRLIYLLSSLLPSQTHPVFPRPDSQLPRLPPSRSSSILVLSQSPPAMGGLSKRSSVRSTTGRDRKKPSKLSVVQNEEHKTVGWDIPQKKDTDRENLTAPSSLQLPSSFRSHRHSAASSMAGTVKVGNGRPSSSGSSASLTLSQTLKKTTTAGSGSSDGGVSMWGSLLSSIWSNPRSSASTVATSEASAAGSIDIPRPRVRLEDDDEDYNDLCSPPPRRAAPGYLLESPVSVEVVDGEVEVGIPFLNTPGFMATDPVTSSIAASFFPFQGGSPASYSSSPTQHRCYSRHSHTHDGEGGEREGGLTLNALPLAPGSEQDDSTDRVAPFLEEDTFHPDFCLQGLRSYPQLDEDVRRAMRDEPTPEGKKGGEVLVATTLVADAESGLITRYRLYRSVKEGSATDVFEEAEDEERWVVEPVMDLDATLAAAVEGLGDEREEGVESVVLGALREVVGRVDLGARPAVLAEADAGRGVRHEERREGGGFQLRMPPARRGAREGSDETIRA</sequence>
<feature type="region of interest" description="Disordered" evidence="1">
    <location>
        <begin position="88"/>
        <end position="154"/>
    </location>
</feature>
<feature type="region of interest" description="Disordered" evidence="1">
    <location>
        <begin position="968"/>
        <end position="999"/>
    </location>
</feature>
<dbReference type="GO" id="GO:0005737">
    <property type="term" value="C:cytoplasm"/>
    <property type="evidence" value="ECO:0007669"/>
    <property type="project" value="TreeGrafter"/>
</dbReference>
<proteinExistence type="predicted"/>
<dbReference type="Pfam" id="PF14636">
    <property type="entry name" value="FNIP_N"/>
    <property type="match status" value="1"/>
</dbReference>
<feature type="compositionally biased region" description="Basic and acidic residues" evidence="1">
    <location>
        <begin position="571"/>
        <end position="591"/>
    </location>
</feature>
<dbReference type="PANTHER" id="PTHR21634">
    <property type="entry name" value="RE13835P"/>
    <property type="match status" value="1"/>
</dbReference>
<gene>
    <name evidence="3" type="ORF">BJ508DRAFT_314907</name>
</gene>
<dbReference type="GO" id="GO:0051087">
    <property type="term" value="F:protein-folding chaperone binding"/>
    <property type="evidence" value="ECO:0007669"/>
    <property type="project" value="TreeGrafter"/>
</dbReference>
<feature type="compositionally biased region" description="Basic and acidic residues" evidence="1">
    <location>
        <begin position="988"/>
        <end position="999"/>
    </location>
</feature>
<name>A0A3N4HD76_ASCIM</name>
<dbReference type="GO" id="GO:0042030">
    <property type="term" value="F:ATPase inhibitor activity"/>
    <property type="evidence" value="ECO:0007669"/>
    <property type="project" value="TreeGrafter"/>
</dbReference>
<organism evidence="3 4">
    <name type="scientific">Ascobolus immersus RN42</name>
    <dbReference type="NCBI Taxonomy" id="1160509"/>
    <lineage>
        <taxon>Eukaryota</taxon>
        <taxon>Fungi</taxon>
        <taxon>Dikarya</taxon>
        <taxon>Ascomycota</taxon>
        <taxon>Pezizomycotina</taxon>
        <taxon>Pezizomycetes</taxon>
        <taxon>Pezizales</taxon>
        <taxon>Ascobolaceae</taxon>
        <taxon>Ascobolus</taxon>
    </lineage>
</organism>
<feature type="region of interest" description="Disordered" evidence="1">
    <location>
        <begin position="767"/>
        <end position="802"/>
    </location>
</feature>
<evidence type="ECO:0000259" key="2">
    <source>
        <dbReference type="Pfam" id="PF14636"/>
    </source>
</evidence>
<feature type="domain" description="Folliculin-interacting protein N-terminal" evidence="2">
    <location>
        <begin position="73"/>
        <end position="188"/>
    </location>
</feature>
<feature type="compositionally biased region" description="Low complexity" evidence="1">
    <location>
        <begin position="134"/>
        <end position="147"/>
    </location>
</feature>
<feature type="compositionally biased region" description="Polar residues" evidence="1">
    <location>
        <begin position="767"/>
        <end position="779"/>
    </location>
</feature>
<dbReference type="PANTHER" id="PTHR21634:SF9">
    <property type="entry name" value="RE13835P"/>
    <property type="match status" value="1"/>
</dbReference>
<dbReference type="InterPro" id="IPR028084">
    <property type="entry name" value="FNIP_N_dom"/>
</dbReference>
<keyword evidence="4" id="KW-1185">Reference proteome</keyword>
<feature type="region of interest" description="Disordered" evidence="1">
    <location>
        <begin position="1"/>
        <end position="30"/>
    </location>
</feature>
<feature type="region of interest" description="Disordered" evidence="1">
    <location>
        <begin position="677"/>
        <end position="716"/>
    </location>
</feature>
<dbReference type="EMBL" id="ML119870">
    <property type="protein sequence ID" value="RPA72253.1"/>
    <property type="molecule type" value="Genomic_DNA"/>
</dbReference>
<reference evidence="3 4" key="1">
    <citation type="journal article" date="2018" name="Nat. Ecol. Evol.">
        <title>Pezizomycetes genomes reveal the molecular basis of ectomycorrhizal truffle lifestyle.</title>
        <authorList>
            <person name="Murat C."/>
            <person name="Payen T."/>
            <person name="Noel B."/>
            <person name="Kuo A."/>
            <person name="Morin E."/>
            <person name="Chen J."/>
            <person name="Kohler A."/>
            <person name="Krizsan K."/>
            <person name="Balestrini R."/>
            <person name="Da Silva C."/>
            <person name="Montanini B."/>
            <person name="Hainaut M."/>
            <person name="Levati E."/>
            <person name="Barry K.W."/>
            <person name="Belfiori B."/>
            <person name="Cichocki N."/>
            <person name="Clum A."/>
            <person name="Dockter R.B."/>
            <person name="Fauchery L."/>
            <person name="Guy J."/>
            <person name="Iotti M."/>
            <person name="Le Tacon F."/>
            <person name="Lindquist E.A."/>
            <person name="Lipzen A."/>
            <person name="Malagnac F."/>
            <person name="Mello A."/>
            <person name="Molinier V."/>
            <person name="Miyauchi S."/>
            <person name="Poulain J."/>
            <person name="Riccioni C."/>
            <person name="Rubini A."/>
            <person name="Sitrit Y."/>
            <person name="Splivallo R."/>
            <person name="Traeger S."/>
            <person name="Wang M."/>
            <person name="Zifcakova L."/>
            <person name="Wipf D."/>
            <person name="Zambonelli A."/>
            <person name="Paolocci F."/>
            <person name="Nowrousian M."/>
            <person name="Ottonello S."/>
            <person name="Baldrian P."/>
            <person name="Spatafora J.W."/>
            <person name="Henrissat B."/>
            <person name="Nagy L.G."/>
            <person name="Aury J.M."/>
            <person name="Wincker P."/>
            <person name="Grigoriev I.V."/>
            <person name="Bonfante P."/>
            <person name="Martin F.M."/>
        </authorList>
    </citation>
    <scope>NUCLEOTIDE SEQUENCE [LARGE SCALE GENOMIC DNA]</scope>
    <source>
        <strain evidence="3 4">RN42</strain>
    </source>
</reference>
<feature type="compositionally biased region" description="Low complexity" evidence="1">
    <location>
        <begin position="627"/>
        <end position="636"/>
    </location>
</feature>
<dbReference type="AlphaFoldDB" id="A0A3N4HD76"/>
<feature type="compositionally biased region" description="Basic and acidic residues" evidence="1">
    <location>
        <begin position="787"/>
        <end position="797"/>
    </location>
</feature>
<evidence type="ECO:0000313" key="4">
    <source>
        <dbReference type="Proteomes" id="UP000275078"/>
    </source>
</evidence>
<feature type="compositionally biased region" description="Low complexity" evidence="1">
    <location>
        <begin position="101"/>
        <end position="116"/>
    </location>
</feature>
<feature type="region of interest" description="Disordered" evidence="1">
    <location>
        <begin position="185"/>
        <end position="226"/>
    </location>
</feature>
<feature type="compositionally biased region" description="Low complexity" evidence="1">
    <location>
        <begin position="517"/>
        <end position="541"/>
    </location>
</feature>
<feature type="compositionally biased region" description="Low complexity" evidence="1">
    <location>
        <begin position="203"/>
        <end position="224"/>
    </location>
</feature>
<protein>
    <recommendedName>
        <fullName evidence="2">Folliculin-interacting protein N-terminal domain-containing protein</fullName>
    </recommendedName>
</protein>
<evidence type="ECO:0000256" key="1">
    <source>
        <dbReference type="SAM" id="MobiDB-lite"/>
    </source>
</evidence>
<dbReference type="Proteomes" id="UP000275078">
    <property type="component" value="Unassembled WGS sequence"/>
</dbReference>
<evidence type="ECO:0000313" key="3">
    <source>
        <dbReference type="EMBL" id="RPA72253.1"/>
    </source>
</evidence>
<dbReference type="STRING" id="1160509.A0A3N4HD76"/>
<feature type="compositionally biased region" description="Basic and acidic residues" evidence="1">
    <location>
        <begin position="191"/>
        <end position="201"/>
    </location>
</feature>
<feature type="region of interest" description="Disordered" evidence="1">
    <location>
        <begin position="514"/>
        <end position="636"/>
    </location>
</feature>